<dbReference type="NCBIfam" id="TIGR01369">
    <property type="entry name" value="CPSaseII_lrg"/>
    <property type="match status" value="1"/>
</dbReference>
<keyword evidence="4 7" id="KW-0547">Nucleotide-binding</keyword>
<dbReference type="Pfam" id="PF02787">
    <property type="entry name" value="CPSase_L_D3"/>
    <property type="match status" value="1"/>
</dbReference>
<proteinExistence type="predicted"/>
<dbReference type="Proteomes" id="UP001174909">
    <property type="component" value="Unassembled WGS sequence"/>
</dbReference>
<dbReference type="GO" id="GO:0004087">
    <property type="term" value="F:carbamoyl-phosphate synthase (ammonia) activity"/>
    <property type="evidence" value="ECO:0007669"/>
    <property type="project" value="UniProtKB-EC"/>
</dbReference>
<dbReference type="GO" id="GO:0006629">
    <property type="term" value="P:lipid metabolic process"/>
    <property type="evidence" value="ECO:0007669"/>
    <property type="project" value="InterPro"/>
</dbReference>
<evidence type="ECO:0000259" key="8">
    <source>
        <dbReference type="PROSITE" id="PS50975"/>
    </source>
</evidence>
<comment type="caution">
    <text evidence="9">The sequence shown here is derived from an EMBL/GenBank/DDBJ whole genome shotgun (WGS) entry which is preliminary data.</text>
</comment>
<keyword evidence="10" id="KW-1185">Reference proteome</keyword>
<dbReference type="Gene3D" id="1.10.1030.10">
    <property type="entry name" value="Carbamoyl-phosphate synthetase, large subunit oligomerisation domain"/>
    <property type="match status" value="1"/>
</dbReference>
<dbReference type="GO" id="GO:0004088">
    <property type="term" value="F:carbamoyl-phosphate synthase (glutamine-hydrolyzing) activity"/>
    <property type="evidence" value="ECO:0007669"/>
    <property type="project" value="TreeGrafter"/>
</dbReference>
<dbReference type="InterPro" id="IPR005479">
    <property type="entry name" value="CPAse_ATP-bd"/>
</dbReference>
<dbReference type="InterPro" id="IPR011761">
    <property type="entry name" value="ATP-grasp"/>
</dbReference>
<dbReference type="InterPro" id="IPR005480">
    <property type="entry name" value="CPSase_lsu_oligo"/>
</dbReference>
<dbReference type="Pfam" id="PF25596">
    <property type="entry name" value="CPSase_L_D1"/>
    <property type="match status" value="2"/>
</dbReference>
<keyword evidence="5 7" id="KW-0067">ATP-binding</keyword>
<dbReference type="InterPro" id="IPR036897">
    <property type="entry name" value="CarbamoylP_synth_lsu_oligo_sf"/>
</dbReference>
<dbReference type="AlphaFoldDB" id="A0AA35RAF1"/>
<evidence type="ECO:0000256" key="2">
    <source>
        <dbReference type="ARBA" id="ARBA00022723"/>
    </source>
</evidence>
<dbReference type="GO" id="GO:0005737">
    <property type="term" value="C:cytoplasm"/>
    <property type="evidence" value="ECO:0007669"/>
    <property type="project" value="TreeGrafter"/>
</dbReference>
<dbReference type="PROSITE" id="PS50975">
    <property type="entry name" value="ATP_GRASP"/>
    <property type="match status" value="2"/>
</dbReference>
<evidence type="ECO:0000256" key="7">
    <source>
        <dbReference type="PROSITE-ProRule" id="PRU00409"/>
    </source>
</evidence>
<dbReference type="InterPro" id="IPR006275">
    <property type="entry name" value="CPSase_lsu"/>
</dbReference>
<dbReference type="InterPro" id="IPR005483">
    <property type="entry name" value="CPSase_dom"/>
</dbReference>
<dbReference type="PROSITE" id="PS00867">
    <property type="entry name" value="CPSASE_2"/>
    <property type="match status" value="1"/>
</dbReference>
<evidence type="ECO:0000313" key="9">
    <source>
        <dbReference type="EMBL" id="CAI8007820.1"/>
    </source>
</evidence>
<dbReference type="NCBIfam" id="NF003671">
    <property type="entry name" value="PRK05294.1"/>
    <property type="match status" value="1"/>
</dbReference>
<protein>
    <submittedName>
        <fullName evidence="9">Carbamoyl-phosphate synthase large chain</fullName>
    </submittedName>
</protein>
<dbReference type="SUPFAM" id="SSF52440">
    <property type="entry name" value="PreATP-grasp domain"/>
    <property type="match status" value="2"/>
</dbReference>
<dbReference type="Gene3D" id="3.40.50.20">
    <property type="match status" value="2"/>
</dbReference>
<evidence type="ECO:0000256" key="3">
    <source>
        <dbReference type="ARBA" id="ARBA00022737"/>
    </source>
</evidence>
<evidence type="ECO:0000256" key="1">
    <source>
        <dbReference type="ARBA" id="ARBA00022598"/>
    </source>
</evidence>
<dbReference type="GO" id="GO:0046872">
    <property type="term" value="F:metal ion binding"/>
    <property type="evidence" value="ECO:0007669"/>
    <property type="project" value="UniProtKB-KW"/>
</dbReference>
<dbReference type="SUPFAM" id="SSF51695">
    <property type="entry name" value="PLC-like phosphodiesterases"/>
    <property type="match status" value="1"/>
</dbReference>
<dbReference type="NCBIfam" id="NF009455">
    <property type="entry name" value="PRK12815.1"/>
    <property type="match status" value="1"/>
</dbReference>
<keyword evidence="2" id="KW-0479">Metal-binding</keyword>
<reference evidence="9" key="1">
    <citation type="submission" date="2023-03" db="EMBL/GenBank/DDBJ databases">
        <authorList>
            <person name="Steffen K."/>
            <person name="Cardenas P."/>
        </authorList>
    </citation>
    <scope>NUCLEOTIDE SEQUENCE</scope>
</reference>
<dbReference type="SUPFAM" id="SSF56059">
    <property type="entry name" value="Glutathione synthetase ATP-binding domain-like"/>
    <property type="match status" value="2"/>
</dbReference>
<evidence type="ECO:0000313" key="10">
    <source>
        <dbReference type="Proteomes" id="UP001174909"/>
    </source>
</evidence>
<evidence type="ECO:0000256" key="5">
    <source>
        <dbReference type="ARBA" id="ARBA00022840"/>
    </source>
</evidence>
<dbReference type="GO" id="GO:0008081">
    <property type="term" value="F:phosphoric diester hydrolase activity"/>
    <property type="evidence" value="ECO:0007669"/>
    <property type="project" value="InterPro"/>
</dbReference>
<dbReference type="GO" id="GO:0006541">
    <property type="term" value="P:glutamine metabolic process"/>
    <property type="evidence" value="ECO:0007669"/>
    <property type="project" value="TreeGrafter"/>
</dbReference>
<dbReference type="InterPro" id="IPR058047">
    <property type="entry name" value="CPSase_preATP-grasp"/>
</dbReference>
<dbReference type="SMART" id="SM01096">
    <property type="entry name" value="CPSase_L_D3"/>
    <property type="match status" value="1"/>
</dbReference>
<keyword evidence="1" id="KW-0436">Ligase</keyword>
<name>A0AA35RAF1_GEOBA</name>
<dbReference type="PRINTS" id="PR00098">
    <property type="entry name" value="CPSASE"/>
</dbReference>
<dbReference type="InterPro" id="IPR017946">
    <property type="entry name" value="PLC-like_Pdiesterase_TIM-brl"/>
</dbReference>
<dbReference type="FunFam" id="3.40.50.20:FF:000001">
    <property type="entry name" value="Carbamoyl-phosphate synthase large chain"/>
    <property type="match status" value="2"/>
</dbReference>
<dbReference type="PANTHER" id="PTHR11405">
    <property type="entry name" value="CARBAMOYLTRANSFERASE FAMILY MEMBER"/>
    <property type="match status" value="1"/>
</dbReference>
<feature type="domain" description="ATP-grasp" evidence="8">
    <location>
        <begin position="236"/>
        <end position="443"/>
    </location>
</feature>
<dbReference type="PANTHER" id="PTHR11405:SF53">
    <property type="entry name" value="CARBAMOYL-PHOSPHATE SYNTHASE [AMMONIA], MITOCHONDRIAL"/>
    <property type="match status" value="1"/>
</dbReference>
<dbReference type="Gene3D" id="3.20.20.190">
    <property type="entry name" value="Phosphatidylinositol (PI) phosphodiesterase"/>
    <property type="match status" value="1"/>
</dbReference>
<keyword evidence="3" id="KW-0677">Repeat</keyword>
<sequence length="916" mass="100028">MVRGYGLTDSVAITSFQKEWLEEAAAYDSTLPKGWLVPMGSGGWDDSFIEQSRELGLAQICPRADLTTQELVDRLHAEGFVVRCHGLFNEDLMRHAVDVGCRRGDLNNKPSKVLVIGSGPIIIGQAAEFDYAGTQACKALREEGVITVLVNSNPATIMTDEDIADVVYIEPLTVEVLTRIIAAERPDGILPTLGGQTGLNLAVELADAGVLDEYNVRLLGTPLQTIRNAEDRELFRQLLSDIGEPVLPSEIVESMEEAHEALKTLNLPLVIRPAYTLGGTGGGIATTLDEFSTIVASGLAASPINQILLERSLIGWKEIEYEVMRDAADNCITICNMENIDPMGVHTGDSIVVAPSQTLSDKEYQLLRSVSLKIIRALGIEGGCNIQMALAAGDVVGKTLPDGGGKDNEYYIIEVNPRVSRSSALASKATGYPIARVAAKIAVGKRLDEIPNAVTQQTLAAFEPALDYCVVKIPRWPFDKFPAGDRSINTQMKATGEVMAIDRSFEAAFQKAVRSLEITNRDILWEDSGWCLADSSETDSADIPALSLEGLDKARLPLHPNDERLWALLYTLRRGVSPEALSRKPGIDPWFTRAFQNIALMEEELLSSHLDTDMLWRAKRLGFSDEKIGELTDRTPQQDGGHLRRRVRAHTPYFYSTYEQENEATPITSAKALVVGSGPIRIGQGIEFDYCSVHAAWALGEEGVSSIMVNSNPETVSTDFDTSDRLYFEPLDEESLLDILENEALAGDGAELEFPPSIVQFGGQTAINLSQTLDSVEMPILGSSARSIDIASDRHLFEEFLARTGIPNPPGAAVSNLEQALNVAQRVGYPVLVRPSYVLGGRAMEIVQNATELVRYMTHAFEAGMGRRVLIDKYFEGREVEVDAVCDGENVLIPGIMEMWSAPAFTAATPWRFTPA</sequence>
<feature type="domain" description="ATP-grasp" evidence="8">
    <location>
        <begin position="798"/>
        <end position="889"/>
    </location>
</feature>
<evidence type="ECO:0000256" key="6">
    <source>
        <dbReference type="ARBA" id="ARBA00047359"/>
    </source>
</evidence>
<accession>A0AA35RAF1</accession>
<dbReference type="Gene3D" id="3.30.470.20">
    <property type="entry name" value="ATP-grasp fold, B domain"/>
    <property type="match status" value="2"/>
</dbReference>
<comment type="catalytic activity">
    <reaction evidence="6">
        <text>hydrogencarbonate + NH4(+) + 2 ATP = carbamoyl phosphate + 2 ADP + phosphate + 2 H(+)</text>
        <dbReference type="Rhea" id="RHEA:18029"/>
        <dbReference type="ChEBI" id="CHEBI:15378"/>
        <dbReference type="ChEBI" id="CHEBI:17544"/>
        <dbReference type="ChEBI" id="CHEBI:28938"/>
        <dbReference type="ChEBI" id="CHEBI:30616"/>
        <dbReference type="ChEBI" id="CHEBI:43474"/>
        <dbReference type="ChEBI" id="CHEBI:58228"/>
        <dbReference type="ChEBI" id="CHEBI:456216"/>
        <dbReference type="EC" id="6.3.4.16"/>
    </reaction>
</comment>
<gene>
    <name evidence="9" type="ORF">GBAR_LOCUS5403</name>
</gene>
<dbReference type="GO" id="GO:0005524">
    <property type="term" value="F:ATP binding"/>
    <property type="evidence" value="ECO:0007669"/>
    <property type="project" value="UniProtKB-UniRule"/>
</dbReference>
<dbReference type="EMBL" id="CASHTH010000800">
    <property type="protein sequence ID" value="CAI8007820.1"/>
    <property type="molecule type" value="Genomic_DNA"/>
</dbReference>
<dbReference type="PROSITE" id="PS00866">
    <property type="entry name" value="CPSASE_1"/>
    <property type="match status" value="1"/>
</dbReference>
<dbReference type="SUPFAM" id="SSF48108">
    <property type="entry name" value="Carbamoyl phosphate synthetase, large subunit connection domain"/>
    <property type="match status" value="1"/>
</dbReference>
<dbReference type="Pfam" id="PF02786">
    <property type="entry name" value="CPSase_L_D2"/>
    <property type="match status" value="2"/>
</dbReference>
<dbReference type="FunFam" id="3.30.470.20:FF:000001">
    <property type="entry name" value="Carbamoyl-phosphate synthase large chain"/>
    <property type="match status" value="1"/>
</dbReference>
<evidence type="ECO:0000256" key="4">
    <source>
        <dbReference type="ARBA" id="ARBA00022741"/>
    </source>
</evidence>
<organism evidence="9 10">
    <name type="scientific">Geodia barretti</name>
    <name type="common">Barrett's horny sponge</name>
    <dbReference type="NCBI Taxonomy" id="519541"/>
    <lineage>
        <taxon>Eukaryota</taxon>
        <taxon>Metazoa</taxon>
        <taxon>Porifera</taxon>
        <taxon>Demospongiae</taxon>
        <taxon>Heteroscleromorpha</taxon>
        <taxon>Tetractinellida</taxon>
        <taxon>Astrophorina</taxon>
        <taxon>Geodiidae</taxon>
        <taxon>Geodia</taxon>
    </lineage>
</organism>
<dbReference type="InterPro" id="IPR016185">
    <property type="entry name" value="PreATP-grasp_dom_sf"/>
</dbReference>